<evidence type="ECO:0000313" key="9">
    <source>
        <dbReference type="Proteomes" id="UP000278036"/>
    </source>
</evidence>
<feature type="transmembrane region" description="Helical" evidence="5">
    <location>
        <begin position="393"/>
        <end position="415"/>
    </location>
</feature>
<evidence type="ECO:0000256" key="3">
    <source>
        <dbReference type="ARBA" id="ARBA00022989"/>
    </source>
</evidence>
<dbReference type="EMBL" id="RAQU01000117">
    <property type="protein sequence ID" value="RKK02919.1"/>
    <property type="molecule type" value="Genomic_DNA"/>
</dbReference>
<dbReference type="EMBL" id="RFLX01000001">
    <property type="protein sequence ID" value="RMI27199.1"/>
    <property type="molecule type" value="Genomic_DNA"/>
</dbReference>
<feature type="transmembrane region" description="Helical" evidence="5">
    <location>
        <begin position="367"/>
        <end position="387"/>
    </location>
</feature>
<feature type="transmembrane region" description="Helical" evidence="5">
    <location>
        <begin position="302"/>
        <end position="329"/>
    </location>
</feature>
<dbReference type="InterPro" id="IPR052556">
    <property type="entry name" value="PolySynth_Transporter"/>
</dbReference>
<evidence type="ECO:0000256" key="5">
    <source>
        <dbReference type="SAM" id="Phobius"/>
    </source>
</evidence>
<feature type="transmembrane region" description="Helical" evidence="5">
    <location>
        <begin position="55"/>
        <end position="79"/>
    </location>
</feature>
<feature type="transmembrane region" description="Helical" evidence="5">
    <location>
        <begin position="189"/>
        <end position="208"/>
    </location>
</feature>
<evidence type="ECO:0000313" key="7">
    <source>
        <dbReference type="EMBL" id="RMI27199.1"/>
    </source>
</evidence>
<dbReference type="Proteomes" id="UP000274097">
    <property type="component" value="Unassembled WGS sequence"/>
</dbReference>
<evidence type="ECO:0000313" key="8">
    <source>
        <dbReference type="Proteomes" id="UP000274097"/>
    </source>
</evidence>
<dbReference type="Pfam" id="PF01943">
    <property type="entry name" value="Polysacc_synt"/>
    <property type="match status" value="1"/>
</dbReference>
<dbReference type="InterPro" id="IPR002797">
    <property type="entry name" value="Polysacc_synth"/>
</dbReference>
<feature type="transmembrane region" description="Helical" evidence="5">
    <location>
        <begin position="124"/>
        <end position="149"/>
    </location>
</feature>
<proteinExistence type="predicted"/>
<dbReference type="InParanoid" id="A0A3A9JV77"/>
<evidence type="ECO:0000256" key="4">
    <source>
        <dbReference type="ARBA" id="ARBA00023136"/>
    </source>
</evidence>
<evidence type="ECO:0008006" key="10">
    <source>
        <dbReference type="Google" id="ProtNLM"/>
    </source>
</evidence>
<accession>A0A3A9JV77</accession>
<dbReference type="Proteomes" id="UP000278036">
    <property type="component" value="Unassembled WGS sequence"/>
</dbReference>
<feature type="transmembrane region" description="Helical" evidence="5">
    <location>
        <begin position="91"/>
        <end position="118"/>
    </location>
</feature>
<sequence length="421" mass="43600">MSFSARVTPLLAKLRAGGLAFDASVLFGGFSLQLLTQIGWLVLAVRFLGPDGYGLFASLTAVTVAAACFVGCGCDQLLVRHAAAEPAALRGWIGHSLIAITLTGLPVLALGLLLLPFLEIGGIGWLPLLLVLAADLLLGRYAGLCTAIYMASGQAARQSTVTVLTGACRLGAIALAGLLPGPLTIGTWAAWYAGSSALAAVLCLGLAVRDHGLPQWRWMRGQWGSGFTFGAEAALQASAKDLDKPIVLEFAGAAASGYYAAAFRIIDTLSMPIRALGYALVARMFRMAAEDRAACVRYGLKLLPLGIGLGAAAGLGLAVFAGLLPWIFGAQYAELPWLVRLIAPMPAFFAAYLIGADVLSAIGRQSVRLGVVCLSLALTLLLCWLATPAYGIAGAALARLAVQAATAALVWGLVLPARRKG</sequence>
<keyword evidence="2 5" id="KW-0812">Transmembrane</keyword>
<keyword evidence="4 5" id="KW-0472">Membrane</keyword>
<dbReference type="AlphaFoldDB" id="A0A3A9JV77"/>
<feature type="transmembrane region" description="Helical" evidence="5">
    <location>
        <begin position="335"/>
        <end position="355"/>
    </location>
</feature>
<protein>
    <recommendedName>
        <fullName evidence="10">Oligosaccharide flippase family protein</fullName>
    </recommendedName>
</protein>
<gene>
    <name evidence="6" type="ORF">D6Z83_17325</name>
    <name evidence="7" type="ORF">EBE87_02175</name>
</gene>
<organism evidence="6 9">
    <name type="scientific">Teichococcus wenyumeiae</name>
    <dbReference type="NCBI Taxonomy" id="2478470"/>
    <lineage>
        <taxon>Bacteria</taxon>
        <taxon>Pseudomonadati</taxon>
        <taxon>Pseudomonadota</taxon>
        <taxon>Alphaproteobacteria</taxon>
        <taxon>Acetobacterales</taxon>
        <taxon>Roseomonadaceae</taxon>
        <taxon>Roseomonas</taxon>
    </lineage>
</organism>
<dbReference type="PANTHER" id="PTHR43424">
    <property type="entry name" value="LOCUS PUTATIVE PROTEIN 1-RELATED"/>
    <property type="match status" value="1"/>
</dbReference>
<keyword evidence="8" id="KW-1185">Reference proteome</keyword>
<dbReference type="OrthoDB" id="7267641at2"/>
<evidence type="ECO:0000256" key="2">
    <source>
        <dbReference type="ARBA" id="ARBA00022692"/>
    </source>
</evidence>
<dbReference type="GO" id="GO:0016020">
    <property type="term" value="C:membrane"/>
    <property type="evidence" value="ECO:0007669"/>
    <property type="project" value="UniProtKB-SubCell"/>
</dbReference>
<dbReference type="RefSeq" id="WP_120639521.1">
    <property type="nucleotide sequence ID" value="NZ_RAQU01000117.1"/>
</dbReference>
<dbReference type="PANTHER" id="PTHR43424:SF1">
    <property type="entry name" value="LOCUS PUTATIVE PROTEIN 1-RELATED"/>
    <property type="match status" value="1"/>
</dbReference>
<feature type="transmembrane region" description="Helical" evidence="5">
    <location>
        <begin position="21"/>
        <end position="43"/>
    </location>
</feature>
<evidence type="ECO:0000256" key="1">
    <source>
        <dbReference type="ARBA" id="ARBA00004141"/>
    </source>
</evidence>
<comment type="subcellular location">
    <subcellularLocation>
        <location evidence="1">Membrane</location>
        <topology evidence="1">Multi-pass membrane protein</topology>
    </subcellularLocation>
</comment>
<keyword evidence="3 5" id="KW-1133">Transmembrane helix</keyword>
<evidence type="ECO:0000313" key="6">
    <source>
        <dbReference type="EMBL" id="RKK02919.1"/>
    </source>
</evidence>
<name>A0A3A9JV77_9PROT</name>
<comment type="caution">
    <text evidence="6">The sequence shown here is derived from an EMBL/GenBank/DDBJ whole genome shotgun (WGS) entry which is preliminary data.</text>
</comment>
<feature type="transmembrane region" description="Helical" evidence="5">
    <location>
        <begin position="161"/>
        <end position="183"/>
    </location>
</feature>
<reference evidence="6 9" key="1">
    <citation type="submission" date="2018-09" db="EMBL/GenBank/DDBJ databases">
        <title>Roseomonas sp. nov., isolated from feces of Tibetan antelopes in the Qinghai-Tibet plateau, China.</title>
        <authorList>
            <person name="Tian Z."/>
        </authorList>
    </citation>
    <scope>NUCLEOTIDE SEQUENCE [LARGE SCALE GENOMIC DNA]</scope>
    <source>
        <strain evidence="7 8">Z23</strain>
        <strain evidence="6 9">Z24</strain>
    </source>
</reference>